<evidence type="ECO:0000256" key="10">
    <source>
        <dbReference type="ARBA" id="ARBA00029433"/>
    </source>
</evidence>
<keyword evidence="6" id="KW-0967">Endosome</keyword>
<evidence type="ECO:0000256" key="5">
    <source>
        <dbReference type="ARBA" id="ARBA00022490"/>
    </source>
</evidence>
<proteinExistence type="inferred from homology"/>
<comment type="subcellular location">
    <subcellularLocation>
        <location evidence="2">Cytoplasm</location>
    </subcellularLocation>
    <subcellularLocation>
        <location evidence="10">Endomembrane system</location>
        <topology evidence="10">Peripheral membrane protein</topology>
        <orientation evidence="10">Cytoplasmic side</orientation>
    </subcellularLocation>
    <subcellularLocation>
        <location evidence="1">Endosome</location>
    </subcellularLocation>
</comment>
<feature type="domain" description="PX" evidence="12">
    <location>
        <begin position="53"/>
        <end position="171"/>
    </location>
</feature>
<evidence type="ECO:0000256" key="9">
    <source>
        <dbReference type="ARBA" id="ARBA00023136"/>
    </source>
</evidence>
<keyword evidence="7" id="KW-0653">Protein transport</keyword>
<comment type="similarity">
    <text evidence="3">Belongs to the sorting nexin family.</text>
</comment>
<keyword evidence="8" id="KW-0446">Lipid-binding</keyword>
<dbReference type="SMART" id="SM00312">
    <property type="entry name" value="PX"/>
    <property type="match status" value="1"/>
</dbReference>
<dbReference type="Gene3D" id="3.30.1520.10">
    <property type="entry name" value="Phox-like domain"/>
    <property type="match status" value="1"/>
</dbReference>
<evidence type="ECO:0000256" key="4">
    <source>
        <dbReference type="ARBA" id="ARBA00022448"/>
    </source>
</evidence>
<dbReference type="GO" id="GO:1901981">
    <property type="term" value="F:phosphatidylinositol phosphate binding"/>
    <property type="evidence" value="ECO:0007669"/>
    <property type="project" value="TreeGrafter"/>
</dbReference>
<dbReference type="PROSITE" id="PS50195">
    <property type="entry name" value="PX"/>
    <property type="match status" value="1"/>
</dbReference>
<organism evidence="13 14">
    <name type="scientific">Desmophyllum pertusum</name>
    <dbReference type="NCBI Taxonomy" id="174260"/>
    <lineage>
        <taxon>Eukaryota</taxon>
        <taxon>Metazoa</taxon>
        <taxon>Cnidaria</taxon>
        <taxon>Anthozoa</taxon>
        <taxon>Hexacorallia</taxon>
        <taxon>Scleractinia</taxon>
        <taxon>Caryophylliina</taxon>
        <taxon>Caryophylliidae</taxon>
        <taxon>Desmophyllum</taxon>
    </lineage>
</organism>
<keyword evidence="5" id="KW-0963">Cytoplasm</keyword>
<dbReference type="InterPro" id="IPR001683">
    <property type="entry name" value="PX_dom"/>
</dbReference>
<feature type="compositionally biased region" description="Polar residues" evidence="11">
    <location>
        <begin position="292"/>
        <end position="301"/>
    </location>
</feature>
<keyword evidence="14" id="KW-1185">Reference proteome</keyword>
<dbReference type="InterPro" id="IPR043544">
    <property type="entry name" value="SNX10/11"/>
</dbReference>
<evidence type="ECO:0000256" key="2">
    <source>
        <dbReference type="ARBA" id="ARBA00004496"/>
    </source>
</evidence>
<gene>
    <name evidence="13" type="primary">SNX11_1</name>
    <name evidence="13" type="ORF">OS493_016267</name>
</gene>
<evidence type="ECO:0000256" key="6">
    <source>
        <dbReference type="ARBA" id="ARBA00022753"/>
    </source>
</evidence>
<evidence type="ECO:0000256" key="3">
    <source>
        <dbReference type="ARBA" id="ARBA00010883"/>
    </source>
</evidence>
<dbReference type="OrthoDB" id="5227681at2759"/>
<dbReference type="InterPro" id="IPR036871">
    <property type="entry name" value="PX_dom_sf"/>
</dbReference>
<evidence type="ECO:0000313" key="13">
    <source>
        <dbReference type="EMBL" id="KAJ7391960.1"/>
    </source>
</evidence>
<evidence type="ECO:0000256" key="1">
    <source>
        <dbReference type="ARBA" id="ARBA00004177"/>
    </source>
</evidence>
<protein>
    <submittedName>
        <fullName evidence="13">Phosphatidylinositol phosphate binding</fullName>
    </submittedName>
</protein>
<dbReference type="GO" id="GO:0006886">
    <property type="term" value="P:intracellular protein transport"/>
    <property type="evidence" value="ECO:0007669"/>
    <property type="project" value="InterPro"/>
</dbReference>
<accession>A0A9X0A2R4</accession>
<feature type="region of interest" description="Disordered" evidence="11">
    <location>
        <begin position="282"/>
        <end position="316"/>
    </location>
</feature>
<name>A0A9X0A2R4_9CNID</name>
<dbReference type="AlphaFoldDB" id="A0A9X0A2R4"/>
<evidence type="ECO:0000259" key="12">
    <source>
        <dbReference type="PROSITE" id="PS50195"/>
    </source>
</evidence>
<dbReference type="GO" id="GO:0005768">
    <property type="term" value="C:endosome"/>
    <property type="evidence" value="ECO:0007669"/>
    <property type="project" value="UniProtKB-SubCell"/>
</dbReference>
<evidence type="ECO:0000256" key="11">
    <source>
        <dbReference type="SAM" id="MobiDB-lite"/>
    </source>
</evidence>
<reference evidence="13" key="1">
    <citation type="submission" date="2023-01" db="EMBL/GenBank/DDBJ databases">
        <title>Genome assembly of the deep-sea coral Lophelia pertusa.</title>
        <authorList>
            <person name="Herrera S."/>
            <person name="Cordes E."/>
        </authorList>
    </citation>
    <scope>NUCLEOTIDE SEQUENCE</scope>
    <source>
        <strain evidence="13">USNM1676648</strain>
        <tissue evidence="13">Polyp</tissue>
    </source>
</reference>
<evidence type="ECO:0000313" key="14">
    <source>
        <dbReference type="Proteomes" id="UP001163046"/>
    </source>
</evidence>
<dbReference type="PANTHER" id="PTHR46209:SF3">
    <property type="entry name" value="PX DOMAIN-CONTAINING PROTEIN"/>
    <property type="match status" value="1"/>
</dbReference>
<evidence type="ECO:0000256" key="7">
    <source>
        <dbReference type="ARBA" id="ARBA00022927"/>
    </source>
</evidence>
<dbReference type="Proteomes" id="UP001163046">
    <property type="component" value="Unassembled WGS sequence"/>
</dbReference>
<evidence type="ECO:0000256" key="8">
    <source>
        <dbReference type="ARBA" id="ARBA00023121"/>
    </source>
</evidence>
<dbReference type="GO" id="GO:0016050">
    <property type="term" value="P:vesicle organization"/>
    <property type="evidence" value="ECO:0007669"/>
    <property type="project" value="TreeGrafter"/>
</dbReference>
<keyword evidence="4" id="KW-0813">Transport</keyword>
<dbReference type="PANTHER" id="PTHR46209">
    <property type="entry name" value="PX DOMAIN-CONTAINING PROTEIN"/>
    <property type="match status" value="1"/>
</dbReference>
<keyword evidence="9" id="KW-0472">Membrane</keyword>
<sequence>MGNLVDYSFYGVRMQKAPVSRMPRRRGYRLFSPRYDWSMIRDQVGETAFGNAYLEIEVKNPRTHIENEKALYTDYEIELKTNHPAFPLFHSQVRRRYSDFVWLRNKLGLDDVVMMHVPRLPRKQLIGRFKDSFLQKRQEGLARFINRLASISMFANNPAMLVFLQTNLSKHQMDYYLKTRTPGGIRSFVLRLHDKKLKKDDEQRKPRTKTFSAEYPSTEKSQTLKCQTYGKGWSSFHSDDMFGFGGGGDADVDLPAYKDMRKFRSISCTAHPSGLLTLPTIPGSSEDGLDSMGSTSATEPESQIEEHPLSRSWHGTPSDEIDLVLEDYEIIPLDSITQVTADDDDLEEFYDMDLDYVDVPDMNPHSEYGREHRFDY</sequence>
<comment type="caution">
    <text evidence="13">The sequence shown here is derived from an EMBL/GenBank/DDBJ whole genome shotgun (WGS) entry which is preliminary data.</text>
</comment>
<dbReference type="SUPFAM" id="SSF64268">
    <property type="entry name" value="PX domain"/>
    <property type="match status" value="1"/>
</dbReference>
<dbReference type="EMBL" id="MU825404">
    <property type="protein sequence ID" value="KAJ7391960.1"/>
    <property type="molecule type" value="Genomic_DNA"/>
</dbReference>
<dbReference type="Pfam" id="PF00787">
    <property type="entry name" value="PX"/>
    <property type="match status" value="1"/>
</dbReference>